<keyword evidence="5" id="KW-0547">Nucleotide-binding</keyword>
<dbReference type="EMBL" id="BARS01032536">
    <property type="protein sequence ID" value="GAG15819.1"/>
    <property type="molecule type" value="Genomic_DNA"/>
</dbReference>
<dbReference type="GO" id="GO:0006281">
    <property type="term" value="P:DNA repair"/>
    <property type="evidence" value="ECO:0007669"/>
    <property type="project" value="TreeGrafter"/>
</dbReference>
<comment type="caution">
    <text evidence="9">The sequence shown here is derived from an EMBL/GenBank/DDBJ whole genome shotgun (WGS) entry which is preliminary data.</text>
</comment>
<dbReference type="GO" id="GO:0005525">
    <property type="term" value="F:GTP binding"/>
    <property type="evidence" value="ECO:0007669"/>
    <property type="project" value="UniProtKB-KW"/>
</dbReference>
<keyword evidence="6" id="KW-0342">GTP-binding</keyword>
<dbReference type="GO" id="GO:0170057">
    <property type="term" value="F:RNA ligase (GTP) activity"/>
    <property type="evidence" value="ECO:0007669"/>
    <property type="project" value="UniProtKB-EC"/>
</dbReference>
<dbReference type="PANTHER" id="PTHR43749:SF2">
    <property type="entry name" value="RNA-SPLICING LIGASE RTCB"/>
    <property type="match status" value="1"/>
</dbReference>
<dbReference type="Gene3D" id="3.90.1860.10">
    <property type="entry name" value="tRNA-splicing ligase RtcB"/>
    <property type="match status" value="1"/>
</dbReference>
<dbReference type="InterPro" id="IPR036025">
    <property type="entry name" value="RtcB-like_sf"/>
</dbReference>
<evidence type="ECO:0000313" key="9">
    <source>
        <dbReference type="EMBL" id="GAG15819.1"/>
    </source>
</evidence>
<sequence length="211" mass="22761">MGDEDWGVAAKLLMPPENKIIMLNDTACPVKIYGKHMIEQGALDQIDIASRLPISVQASLVPDAHQGYGLPIGGILATDNVVVPYAVGCDIACRMKLSITDIPSKDIEGMKGKLRNALKENTFFGVGCEHDGKSDDPILDDDRFNIHSVKKFKDKARRQISSSGAGNHFVSYGKVKLGGIDGEWLGILSHSGSRGLGSNVASYYTKIAMDK</sequence>
<comment type="cofactor">
    <cofactor evidence="1">
        <name>Mn(2+)</name>
        <dbReference type="ChEBI" id="CHEBI:29035"/>
    </cofactor>
</comment>
<keyword evidence="4" id="KW-0479">Metal-binding</keyword>
<proteinExistence type="predicted"/>
<dbReference type="InterPro" id="IPR052915">
    <property type="entry name" value="RtcB-like"/>
</dbReference>
<dbReference type="GO" id="GO:0042245">
    <property type="term" value="P:RNA repair"/>
    <property type="evidence" value="ECO:0007669"/>
    <property type="project" value="TreeGrafter"/>
</dbReference>
<dbReference type="GO" id="GO:0006396">
    <property type="term" value="P:RNA processing"/>
    <property type="evidence" value="ECO:0007669"/>
    <property type="project" value="InterPro"/>
</dbReference>
<dbReference type="SUPFAM" id="SSF103365">
    <property type="entry name" value="Hypothetical protein PH1602"/>
    <property type="match status" value="1"/>
</dbReference>
<dbReference type="PANTHER" id="PTHR43749">
    <property type="entry name" value="RNA-SPLICING LIGASE RTCB"/>
    <property type="match status" value="1"/>
</dbReference>
<dbReference type="GO" id="GO:0003909">
    <property type="term" value="F:DNA ligase activity"/>
    <property type="evidence" value="ECO:0007669"/>
    <property type="project" value="TreeGrafter"/>
</dbReference>
<evidence type="ECO:0000256" key="8">
    <source>
        <dbReference type="ARBA" id="ARBA00047746"/>
    </source>
</evidence>
<dbReference type="Pfam" id="PF01139">
    <property type="entry name" value="RtcB"/>
    <property type="match status" value="2"/>
</dbReference>
<dbReference type="InterPro" id="IPR001233">
    <property type="entry name" value="RtcB"/>
</dbReference>
<dbReference type="EC" id="6.5.1.8" evidence="2"/>
<feature type="non-terminal residue" evidence="9">
    <location>
        <position position="211"/>
    </location>
</feature>
<evidence type="ECO:0000256" key="3">
    <source>
        <dbReference type="ARBA" id="ARBA00022598"/>
    </source>
</evidence>
<reference evidence="9" key="1">
    <citation type="journal article" date="2014" name="Front. Microbiol.">
        <title>High frequency of phylogenetically diverse reductive dehalogenase-homologous genes in deep subseafloor sedimentary metagenomes.</title>
        <authorList>
            <person name="Kawai M."/>
            <person name="Futagami T."/>
            <person name="Toyoda A."/>
            <person name="Takaki Y."/>
            <person name="Nishi S."/>
            <person name="Hori S."/>
            <person name="Arai W."/>
            <person name="Tsubouchi T."/>
            <person name="Morono Y."/>
            <person name="Uchiyama I."/>
            <person name="Ito T."/>
            <person name="Fujiyama A."/>
            <person name="Inagaki F."/>
            <person name="Takami H."/>
        </authorList>
    </citation>
    <scope>NUCLEOTIDE SEQUENCE</scope>
    <source>
        <strain evidence="9">Expedition CK06-06</strain>
    </source>
</reference>
<evidence type="ECO:0000256" key="7">
    <source>
        <dbReference type="ARBA" id="ARBA00023211"/>
    </source>
</evidence>
<organism evidence="9">
    <name type="scientific">marine sediment metagenome</name>
    <dbReference type="NCBI Taxonomy" id="412755"/>
    <lineage>
        <taxon>unclassified sequences</taxon>
        <taxon>metagenomes</taxon>
        <taxon>ecological metagenomes</taxon>
    </lineage>
</organism>
<evidence type="ECO:0000256" key="4">
    <source>
        <dbReference type="ARBA" id="ARBA00022723"/>
    </source>
</evidence>
<name>X0VCF4_9ZZZZ</name>
<evidence type="ECO:0000256" key="1">
    <source>
        <dbReference type="ARBA" id="ARBA00001936"/>
    </source>
</evidence>
<accession>X0VCF4</accession>
<dbReference type="GO" id="GO:0030145">
    <property type="term" value="F:manganese ion binding"/>
    <property type="evidence" value="ECO:0007669"/>
    <property type="project" value="TreeGrafter"/>
</dbReference>
<keyword evidence="3" id="KW-0436">Ligase</keyword>
<gene>
    <name evidence="9" type="ORF">S01H1_50492</name>
</gene>
<protein>
    <recommendedName>
        <fullName evidence="2">3'-phosphate/5'-hydroxy nucleic acid ligase</fullName>
        <ecNumber evidence="2">6.5.1.8</ecNumber>
    </recommendedName>
</protein>
<evidence type="ECO:0000256" key="6">
    <source>
        <dbReference type="ARBA" id="ARBA00023134"/>
    </source>
</evidence>
<evidence type="ECO:0000256" key="5">
    <source>
        <dbReference type="ARBA" id="ARBA00022741"/>
    </source>
</evidence>
<dbReference type="AlphaFoldDB" id="X0VCF4"/>
<keyword evidence="7" id="KW-0464">Manganese</keyword>
<evidence type="ECO:0000256" key="2">
    <source>
        <dbReference type="ARBA" id="ARBA00012726"/>
    </source>
</evidence>
<comment type="catalytic activity">
    <reaction evidence="8">
        <text>a 3'-end 3'-phospho-ribonucleotide-RNA + a 5'-end dephospho-ribonucleoside-RNA + GTP = a ribonucleotidyl-ribonucleotide-RNA + GMP + diphosphate</text>
        <dbReference type="Rhea" id="RHEA:68076"/>
        <dbReference type="Rhea" id="RHEA-COMP:10463"/>
        <dbReference type="Rhea" id="RHEA-COMP:13936"/>
        <dbReference type="Rhea" id="RHEA-COMP:17355"/>
        <dbReference type="ChEBI" id="CHEBI:33019"/>
        <dbReference type="ChEBI" id="CHEBI:37565"/>
        <dbReference type="ChEBI" id="CHEBI:58115"/>
        <dbReference type="ChEBI" id="CHEBI:83062"/>
        <dbReference type="ChEBI" id="CHEBI:138284"/>
        <dbReference type="ChEBI" id="CHEBI:173118"/>
        <dbReference type="EC" id="6.5.1.8"/>
    </reaction>
</comment>